<dbReference type="PANTHER" id="PTHR43811:SF23">
    <property type="entry name" value="FKBP-TYPE 22 KDA PEPTIDYL-PROLYL CIS-TRANS ISOMERASE"/>
    <property type="match status" value="1"/>
</dbReference>
<evidence type="ECO:0000313" key="10">
    <source>
        <dbReference type="Proteomes" id="UP000675747"/>
    </source>
</evidence>
<proteinExistence type="inferred from homology"/>
<evidence type="ECO:0000256" key="7">
    <source>
        <dbReference type="SAM" id="SignalP"/>
    </source>
</evidence>
<evidence type="ECO:0000256" key="1">
    <source>
        <dbReference type="ARBA" id="ARBA00000971"/>
    </source>
</evidence>
<dbReference type="InterPro" id="IPR036944">
    <property type="entry name" value="PPIase_FKBP_N_sf"/>
</dbReference>
<dbReference type="PANTHER" id="PTHR43811">
    <property type="entry name" value="FKBP-TYPE PEPTIDYL-PROLYL CIS-TRANS ISOMERASE FKPA"/>
    <property type="match status" value="1"/>
</dbReference>
<dbReference type="GO" id="GO:0003755">
    <property type="term" value="F:peptidyl-prolyl cis-trans isomerase activity"/>
    <property type="evidence" value="ECO:0007669"/>
    <property type="project" value="UniProtKB-UniRule"/>
</dbReference>
<dbReference type="PROSITE" id="PS50059">
    <property type="entry name" value="FKBP_PPIASE"/>
    <property type="match status" value="1"/>
</dbReference>
<keyword evidence="10" id="KW-1185">Reference proteome</keyword>
<evidence type="ECO:0000259" key="8">
    <source>
        <dbReference type="PROSITE" id="PS50059"/>
    </source>
</evidence>
<comment type="similarity">
    <text evidence="2 6">Belongs to the FKBP-type PPIase family.</text>
</comment>
<organism evidence="9 10">
    <name type="scientific">Coralloluteibacterium stylophorae</name>
    <dbReference type="NCBI Taxonomy" id="1776034"/>
    <lineage>
        <taxon>Bacteria</taxon>
        <taxon>Pseudomonadati</taxon>
        <taxon>Pseudomonadota</taxon>
        <taxon>Gammaproteobacteria</taxon>
        <taxon>Lysobacterales</taxon>
        <taxon>Lysobacteraceae</taxon>
        <taxon>Coralloluteibacterium</taxon>
    </lineage>
</organism>
<dbReference type="Pfam" id="PF00254">
    <property type="entry name" value="FKBP_C"/>
    <property type="match status" value="1"/>
</dbReference>
<comment type="caution">
    <text evidence="9">The sequence shown here is derived from an EMBL/GenBank/DDBJ whole genome shotgun (WGS) entry which is preliminary data.</text>
</comment>
<evidence type="ECO:0000256" key="6">
    <source>
        <dbReference type="RuleBase" id="RU003915"/>
    </source>
</evidence>
<keyword evidence="7" id="KW-0732">Signal</keyword>
<dbReference type="RefSeq" id="WP_213173942.1">
    <property type="nucleotide sequence ID" value="NZ_JAGQFT020000016.1"/>
</dbReference>
<feature type="signal peptide" evidence="7">
    <location>
        <begin position="1"/>
        <end position="21"/>
    </location>
</feature>
<dbReference type="Gene3D" id="1.10.287.460">
    <property type="entry name" value="Peptidyl-prolyl cis-trans isomerase, FKBP-type, N-terminal domain"/>
    <property type="match status" value="1"/>
</dbReference>
<dbReference type="InterPro" id="IPR046357">
    <property type="entry name" value="PPIase_dom_sf"/>
</dbReference>
<evidence type="ECO:0000256" key="4">
    <source>
        <dbReference type="ARBA" id="ARBA00023235"/>
    </source>
</evidence>
<dbReference type="EMBL" id="JAGQFT020000016">
    <property type="protein sequence ID" value="MBS7458913.1"/>
    <property type="molecule type" value="Genomic_DNA"/>
</dbReference>
<dbReference type="EC" id="5.2.1.8" evidence="6"/>
<keyword evidence="4 5" id="KW-0413">Isomerase</keyword>
<keyword evidence="3 5" id="KW-0697">Rotamase</keyword>
<sequence>MKLRLMAASVAALVLGGTAMAQTQQPAQAAPQQAAPVAIDRNALSYAIGYDLGRSLAESGEQVDVAQVVQAVQDGFAKKDPTVQPQQMAQQLEGMQRRMMERARAAFTKVATENKTKSDQFLASNRAKAGVKTTASGIQYKELEAGSGTKPTANSEVQVHLRGSLAASGQEFLSTYAQNQPITLKVSEAPLQGLREVLPMMSPGARWEVVLPPDQAYGAGPQSPVGPNQAVTMDIKLVSAK</sequence>
<gene>
    <name evidence="9" type="ORF">KB893_017410</name>
</gene>
<evidence type="ECO:0000256" key="3">
    <source>
        <dbReference type="ARBA" id="ARBA00023110"/>
    </source>
</evidence>
<dbReference type="GO" id="GO:0006457">
    <property type="term" value="P:protein folding"/>
    <property type="evidence" value="ECO:0007669"/>
    <property type="project" value="InterPro"/>
</dbReference>
<dbReference type="Pfam" id="PF01346">
    <property type="entry name" value="FKBP_N"/>
    <property type="match status" value="1"/>
</dbReference>
<evidence type="ECO:0000256" key="5">
    <source>
        <dbReference type="PROSITE-ProRule" id="PRU00277"/>
    </source>
</evidence>
<name>A0AAP2G360_9GAMM</name>
<protein>
    <recommendedName>
        <fullName evidence="6">Peptidyl-prolyl cis-trans isomerase</fullName>
        <ecNumber evidence="6">5.2.1.8</ecNumber>
    </recommendedName>
</protein>
<dbReference type="Gene3D" id="3.10.50.40">
    <property type="match status" value="1"/>
</dbReference>
<dbReference type="InterPro" id="IPR001179">
    <property type="entry name" value="PPIase_FKBP_dom"/>
</dbReference>
<reference evidence="9 10" key="1">
    <citation type="journal article" date="2021" name="Microbiol. Resour. Announc.">
        <title>Draft Genome Sequence of Coralloluteibacterium stylophorae LMG 29479T.</title>
        <authorList>
            <person name="Karlyshev A.V."/>
            <person name="Kudryashova E.B."/>
            <person name="Ariskina E.V."/>
            <person name="Conroy A.P."/>
            <person name="Abidueva E.Y."/>
        </authorList>
    </citation>
    <scope>NUCLEOTIDE SEQUENCE [LARGE SCALE GENOMIC DNA]</scope>
    <source>
        <strain evidence="9 10">LMG 29479</strain>
    </source>
</reference>
<evidence type="ECO:0000256" key="2">
    <source>
        <dbReference type="ARBA" id="ARBA00006577"/>
    </source>
</evidence>
<dbReference type="AlphaFoldDB" id="A0AAP2G360"/>
<feature type="domain" description="PPIase FKBP-type" evidence="8">
    <location>
        <begin position="154"/>
        <end position="241"/>
    </location>
</feature>
<dbReference type="Proteomes" id="UP000675747">
    <property type="component" value="Unassembled WGS sequence"/>
</dbReference>
<comment type="catalytic activity">
    <reaction evidence="1 5 6">
        <text>[protein]-peptidylproline (omega=180) = [protein]-peptidylproline (omega=0)</text>
        <dbReference type="Rhea" id="RHEA:16237"/>
        <dbReference type="Rhea" id="RHEA-COMP:10747"/>
        <dbReference type="Rhea" id="RHEA-COMP:10748"/>
        <dbReference type="ChEBI" id="CHEBI:83833"/>
        <dbReference type="ChEBI" id="CHEBI:83834"/>
        <dbReference type="EC" id="5.2.1.8"/>
    </reaction>
</comment>
<feature type="chain" id="PRO_5042838145" description="Peptidyl-prolyl cis-trans isomerase" evidence="7">
    <location>
        <begin position="22"/>
        <end position="241"/>
    </location>
</feature>
<accession>A0AAP2G360</accession>
<dbReference type="SUPFAM" id="SSF54534">
    <property type="entry name" value="FKBP-like"/>
    <property type="match status" value="1"/>
</dbReference>
<dbReference type="InterPro" id="IPR000774">
    <property type="entry name" value="PPIase_FKBP_N"/>
</dbReference>
<evidence type="ECO:0000313" key="9">
    <source>
        <dbReference type="EMBL" id="MBS7458913.1"/>
    </source>
</evidence>